<name>A0A502GDY9_9PROT</name>
<dbReference type="SUPFAM" id="SSF48008">
    <property type="entry name" value="GntR ligand-binding domain-like"/>
    <property type="match status" value="1"/>
</dbReference>
<dbReference type="PANTHER" id="PTHR43537">
    <property type="entry name" value="TRANSCRIPTIONAL REGULATOR, GNTR FAMILY"/>
    <property type="match status" value="1"/>
</dbReference>
<dbReference type="InterPro" id="IPR036388">
    <property type="entry name" value="WH-like_DNA-bd_sf"/>
</dbReference>
<dbReference type="EMBL" id="RCZP01000003">
    <property type="protein sequence ID" value="TPG59738.1"/>
    <property type="molecule type" value="Genomic_DNA"/>
</dbReference>
<sequence length="231" mass="25434">MDTRSEARPAGARRLPRSLSVADELRAAVIAGEFGPGERLQEVRLSKRLGVSRTPVRLALQALAADGLLEHAPRRGYSVRRFDATEILNAFEIRAALEGLAARFAAERGLEEAARARLEAILAEGDALLSRGELPEGSRPAYIRMNAAFHEALHGASGSRMLGEMLRLSQNLPLSSHHHVVAFEYRRVRRRHDDHHRILEAVLRRDARRAENLMCDHVASIKAGLTGVAGP</sequence>
<dbReference type="InterPro" id="IPR036390">
    <property type="entry name" value="WH_DNA-bd_sf"/>
</dbReference>
<evidence type="ECO:0000259" key="4">
    <source>
        <dbReference type="PROSITE" id="PS50949"/>
    </source>
</evidence>
<gene>
    <name evidence="5" type="ORF">EAH89_05765</name>
</gene>
<dbReference type="Gene3D" id="1.10.10.10">
    <property type="entry name" value="Winged helix-like DNA-binding domain superfamily/Winged helix DNA-binding domain"/>
    <property type="match status" value="1"/>
</dbReference>
<dbReference type="PRINTS" id="PR00035">
    <property type="entry name" value="HTHGNTR"/>
</dbReference>
<dbReference type="AlphaFoldDB" id="A0A502GDY9"/>
<dbReference type="GO" id="GO:0003677">
    <property type="term" value="F:DNA binding"/>
    <property type="evidence" value="ECO:0007669"/>
    <property type="project" value="UniProtKB-KW"/>
</dbReference>
<accession>A0A502GDY9</accession>
<comment type="caution">
    <text evidence="5">The sequence shown here is derived from an EMBL/GenBank/DDBJ whole genome shotgun (WGS) entry which is preliminary data.</text>
</comment>
<dbReference type="Proteomes" id="UP000317078">
    <property type="component" value="Unassembled WGS sequence"/>
</dbReference>
<keyword evidence="2" id="KW-0238">DNA-binding</keyword>
<keyword evidence="1" id="KW-0805">Transcription regulation</keyword>
<protein>
    <submittedName>
        <fullName evidence="5">GntR family transcriptional regulator</fullName>
    </submittedName>
</protein>
<dbReference type="InterPro" id="IPR011711">
    <property type="entry name" value="GntR_C"/>
</dbReference>
<dbReference type="Pfam" id="PF07729">
    <property type="entry name" value="FCD"/>
    <property type="match status" value="1"/>
</dbReference>
<dbReference type="SMART" id="SM00895">
    <property type="entry name" value="FCD"/>
    <property type="match status" value="1"/>
</dbReference>
<dbReference type="InterPro" id="IPR000524">
    <property type="entry name" value="Tscrpt_reg_HTH_GntR"/>
</dbReference>
<evidence type="ECO:0000256" key="1">
    <source>
        <dbReference type="ARBA" id="ARBA00023015"/>
    </source>
</evidence>
<dbReference type="GO" id="GO:0003700">
    <property type="term" value="F:DNA-binding transcription factor activity"/>
    <property type="evidence" value="ECO:0007669"/>
    <property type="project" value="InterPro"/>
</dbReference>
<dbReference type="SUPFAM" id="SSF46785">
    <property type="entry name" value="Winged helix' DNA-binding domain"/>
    <property type="match status" value="1"/>
</dbReference>
<dbReference type="CDD" id="cd07377">
    <property type="entry name" value="WHTH_GntR"/>
    <property type="match status" value="1"/>
</dbReference>
<dbReference type="OrthoDB" id="7260290at2"/>
<dbReference type="Gene3D" id="1.20.120.530">
    <property type="entry name" value="GntR ligand-binding domain-like"/>
    <property type="match status" value="1"/>
</dbReference>
<dbReference type="InterPro" id="IPR008920">
    <property type="entry name" value="TF_FadR/GntR_C"/>
</dbReference>
<feature type="domain" description="HTH gntR-type" evidence="4">
    <location>
        <begin position="15"/>
        <end position="82"/>
    </location>
</feature>
<evidence type="ECO:0000313" key="6">
    <source>
        <dbReference type="Proteomes" id="UP000317078"/>
    </source>
</evidence>
<dbReference type="PROSITE" id="PS50949">
    <property type="entry name" value="HTH_GNTR"/>
    <property type="match status" value="1"/>
</dbReference>
<evidence type="ECO:0000256" key="2">
    <source>
        <dbReference type="ARBA" id="ARBA00023125"/>
    </source>
</evidence>
<evidence type="ECO:0000313" key="5">
    <source>
        <dbReference type="EMBL" id="TPG59738.1"/>
    </source>
</evidence>
<dbReference type="SMART" id="SM00345">
    <property type="entry name" value="HTH_GNTR"/>
    <property type="match status" value="1"/>
</dbReference>
<organism evidence="5 6">
    <name type="scientific">Muricoccus nepalensis</name>
    <dbReference type="NCBI Taxonomy" id="1854500"/>
    <lineage>
        <taxon>Bacteria</taxon>
        <taxon>Pseudomonadati</taxon>
        <taxon>Pseudomonadota</taxon>
        <taxon>Alphaproteobacteria</taxon>
        <taxon>Acetobacterales</taxon>
        <taxon>Roseomonadaceae</taxon>
        <taxon>Muricoccus</taxon>
    </lineage>
</organism>
<keyword evidence="6" id="KW-1185">Reference proteome</keyword>
<dbReference type="PANTHER" id="PTHR43537:SF49">
    <property type="entry name" value="TRANSCRIPTIONAL REGULATORY PROTEIN"/>
    <property type="match status" value="1"/>
</dbReference>
<dbReference type="RefSeq" id="WP_140881836.1">
    <property type="nucleotide sequence ID" value="NZ_RCZP01000003.1"/>
</dbReference>
<evidence type="ECO:0000256" key="3">
    <source>
        <dbReference type="ARBA" id="ARBA00023163"/>
    </source>
</evidence>
<dbReference type="Pfam" id="PF00392">
    <property type="entry name" value="GntR"/>
    <property type="match status" value="1"/>
</dbReference>
<keyword evidence="3" id="KW-0804">Transcription</keyword>
<reference evidence="5 6" key="1">
    <citation type="journal article" date="2019" name="Environ. Microbiol.">
        <title>Species interactions and distinct microbial communities in high Arctic permafrost affected cryosols are associated with the CH4 and CO2 gas fluxes.</title>
        <authorList>
            <person name="Altshuler I."/>
            <person name="Hamel J."/>
            <person name="Turney S."/>
            <person name="Magnuson E."/>
            <person name="Levesque R."/>
            <person name="Greer C."/>
            <person name="Whyte L.G."/>
        </authorList>
    </citation>
    <scope>NUCLEOTIDE SEQUENCE [LARGE SCALE GENOMIC DNA]</scope>
    <source>
        <strain evidence="5 6">S9.3B</strain>
    </source>
</reference>
<proteinExistence type="predicted"/>